<organism evidence="1">
    <name type="scientific">marine sediment metagenome</name>
    <dbReference type="NCBI Taxonomy" id="412755"/>
    <lineage>
        <taxon>unclassified sequences</taxon>
        <taxon>metagenomes</taxon>
        <taxon>ecological metagenomes</taxon>
    </lineage>
</organism>
<reference evidence="1" key="1">
    <citation type="journal article" date="2014" name="Front. Microbiol.">
        <title>High frequency of phylogenetically diverse reductive dehalogenase-homologous genes in deep subseafloor sedimentary metagenomes.</title>
        <authorList>
            <person name="Kawai M."/>
            <person name="Futagami T."/>
            <person name="Toyoda A."/>
            <person name="Takaki Y."/>
            <person name="Nishi S."/>
            <person name="Hori S."/>
            <person name="Arai W."/>
            <person name="Tsubouchi T."/>
            <person name="Morono Y."/>
            <person name="Uchiyama I."/>
            <person name="Ito T."/>
            <person name="Fujiyama A."/>
            <person name="Inagaki F."/>
            <person name="Takami H."/>
        </authorList>
    </citation>
    <scope>NUCLEOTIDE SEQUENCE</scope>
    <source>
        <strain evidence="1">Expedition CK06-06</strain>
    </source>
</reference>
<comment type="caution">
    <text evidence="1">The sequence shown here is derived from an EMBL/GenBank/DDBJ whole genome shotgun (WGS) entry which is preliminary data.</text>
</comment>
<dbReference type="EMBL" id="BARS01017092">
    <property type="protein sequence ID" value="GAF94129.1"/>
    <property type="molecule type" value="Genomic_DNA"/>
</dbReference>
<name>X0TLK5_9ZZZZ</name>
<sequence>MFEYEIENNSVMVKLLCECEYDYATDTGASACLTHAMLGGWNLAPLLSESESEEIEEWYLENWYEIDQRNTHRSIEEAKARGERI</sequence>
<dbReference type="AlphaFoldDB" id="X0TLK5"/>
<accession>X0TLK5</accession>
<proteinExistence type="predicted"/>
<evidence type="ECO:0000313" key="1">
    <source>
        <dbReference type="EMBL" id="GAF94129.1"/>
    </source>
</evidence>
<gene>
    <name evidence="1" type="ORF">S01H1_28007</name>
</gene>
<protein>
    <submittedName>
        <fullName evidence="1">Uncharacterized protein</fullName>
    </submittedName>
</protein>